<organism evidence="2 3">
    <name type="scientific">Brevundimonas terrae</name>
    <dbReference type="NCBI Taxonomy" id="363631"/>
    <lineage>
        <taxon>Bacteria</taxon>
        <taxon>Pseudomonadati</taxon>
        <taxon>Pseudomonadota</taxon>
        <taxon>Alphaproteobacteria</taxon>
        <taxon>Caulobacterales</taxon>
        <taxon>Caulobacteraceae</taxon>
        <taxon>Brevundimonas</taxon>
    </lineage>
</organism>
<reference evidence="2 3" key="1">
    <citation type="journal article" date="2019" name="Int. J. Syst. Evol. Microbiol.">
        <title>The Global Catalogue of Microorganisms (GCM) 10K type strain sequencing project: providing services to taxonomists for standard genome sequencing and annotation.</title>
        <authorList>
            <consortium name="The Broad Institute Genomics Platform"/>
            <consortium name="The Broad Institute Genome Sequencing Center for Infectious Disease"/>
            <person name="Wu L."/>
            <person name="Ma J."/>
        </authorList>
    </citation>
    <scope>NUCLEOTIDE SEQUENCE [LARGE SCALE GENOMIC DNA]</scope>
    <source>
        <strain evidence="2 3">JCM 13476</strain>
    </source>
</reference>
<protein>
    <submittedName>
        <fullName evidence="2">Uncharacterized protein</fullName>
    </submittedName>
</protein>
<accession>A0ABN0Y8F1</accession>
<dbReference type="Proteomes" id="UP001500791">
    <property type="component" value="Unassembled WGS sequence"/>
</dbReference>
<name>A0ABN0Y8F1_9CAUL</name>
<dbReference type="EMBL" id="BAAAEJ010000004">
    <property type="protein sequence ID" value="GAA0386942.1"/>
    <property type="molecule type" value="Genomic_DNA"/>
</dbReference>
<comment type="caution">
    <text evidence="2">The sequence shown here is derived from an EMBL/GenBank/DDBJ whole genome shotgun (WGS) entry which is preliminary data.</text>
</comment>
<feature type="region of interest" description="Disordered" evidence="1">
    <location>
        <begin position="1"/>
        <end position="42"/>
    </location>
</feature>
<sequence length="66" mass="7338">MLNRTDNKATARARCPKRSSEHRNVVRLSGSTREDDFIGPRPPCVRNCRPGKLYAAPGSPTQTMVI</sequence>
<evidence type="ECO:0000313" key="2">
    <source>
        <dbReference type="EMBL" id="GAA0386942.1"/>
    </source>
</evidence>
<gene>
    <name evidence="2" type="ORF">GCM10009093_12210</name>
</gene>
<evidence type="ECO:0000256" key="1">
    <source>
        <dbReference type="SAM" id="MobiDB-lite"/>
    </source>
</evidence>
<evidence type="ECO:0000313" key="3">
    <source>
        <dbReference type="Proteomes" id="UP001500791"/>
    </source>
</evidence>
<proteinExistence type="predicted"/>
<keyword evidence="3" id="KW-1185">Reference proteome</keyword>